<dbReference type="InterPro" id="IPR003347">
    <property type="entry name" value="JmjC_dom"/>
</dbReference>
<sequence>MVQPVLIDWSDEKRAEFRNGVVRARHRLHQASEFSDFALAELIERHPRELTDICTMGTDATDRDSWKAGERGHLSGMQLLEAVREGRLWIQLREVMNRDEVYKPIFGALFDQLKKLNPGYAPMRAYGSLIISSPSAQAFYHSDVSETIFLHVRGRKRFRVYPPHAPWLSDQSMEAILHKDQTEDIPFDPRWDEDAASFDLAPGDFLTWPLHAPHRVENLEDLNVSMTCEVVTRESMMKNAVLHANGALRRMGFAPVSTRTDGLQAYAKLALSKAWKFGVKLFGRPRANPKSEILFDVDLAAETRYRERAHA</sequence>
<feature type="domain" description="JmjC" evidence="1">
    <location>
        <begin position="105"/>
        <end position="245"/>
    </location>
</feature>
<name>A0A4S2H361_9PROT</name>
<evidence type="ECO:0000259" key="1">
    <source>
        <dbReference type="PROSITE" id="PS51184"/>
    </source>
</evidence>
<proteinExistence type="predicted"/>
<dbReference type="Gene3D" id="2.60.120.650">
    <property type="entry name" value="Cupin"/>
    <property type="match status" value="1"/>
</dbReference>
<comment type="caution">
    <text evidence="2">The sequence shown here is derived from an EMBL/GenBank/DDBJ whole genome shotgun (WGS) entry which is preliminary data.</text>
</comment>
<dbReference type="Pfam" id="PF13621">
    <property type="entry name" value="Cupin_8"/>
    <property type="match status" value="1"/>
</dbReference>
<evidence type="ECO:0000313" key="3">
    <source>
        <dbReference type="Proteomes" id="UP000308054"/>
    </source>
</evidence>
<gene>
    <name evidence="2" type="ORF">E5163_00635</name>
</gene>
<organism evidence="2 3">
    <name type="scientific">Marinicauda algicola</name>
    <dbReference type="NCBI Taxonomy" id="2029849"/>
    <lineage>
        <taxon>Bacteria</taxon>
        <taxon>Pseudomonadati</taxon>
        <taxon>Pseudomonadota</taxon>
        <taxon>Alphaproteobacteria</taxon>
        <taxon>Maricaulales</taxon>
        <taxon>Maricaulaceae</taxon>
        <taxon>Marinicauda</taxon>
    </lineage>
</organism>
<evidence type="ECO:0000313" key="2">
    <source>
        <dbReference type="EMBL" id="TGY89682.1"/>
    </source>
</evidence>
<dbReference type="AlphaFoldDB" id="A0A4S2H361"/>
<dbReference type="EMBL" id="SRXW01000001">
    <property type="protein sequence ID" value="TGY89682.1"/>
    <property type="molecule type" value="Genomic_DNA"/>
</dbReference>
<dbReference type="RefSeq" id="WP_135994181.1">
    <property type="nucleotide sequence ID" value="NZ_CP071057.1"/>
</dbReference>
<reference evidence="2 3" key="1">
    <citation type="journal article" date="2017" name="Int. J. Syst. Evol. Microbiol.">
        <title>Marinicauda algicola sp. nov., isolated from a marine red alga Rhodosorus marinus.</title>
        <authorList>
            <person name="Jeong S.E."/>
            <person name="Jeon S.H."/>
            <person name="Chun B.H."/>
            <person name="Kim D.W."/>
            <person name="Jeon C.O."/>
        </authorList>
    </citation>
    <scope>NUCLEOTIDE SEQUENCE [LARGE SCALE GENOMIC DNA]</scope>
    <source>
        <strain evidence="2 3">JCM 31718</strain>
    </source>
</reference>
<dbReference type="InterPro" id="IPR041667">
    <property type="entry name" value="Cupin_8"/>
</dbReference>
<accession>A0A4S2H361</accession>
<dbReference type="SUPFAM" id="SSF51197">
    <property type="entry name" value="Clavaminate synthase-like"/>
    <property type="match status" value="1"/>
</dbReference>
<protein>
    <recommendedName>
        <fullName evidence="1">JmjC domain-containing protein</fullName>
    </recommendedName>
</protein>
<keyword evidence="3" id="KW-1185">Reference proteome</keyword>
<dbReference type="PROSITE" id="PS51184">
    <property type="entry name" value="JMJC"/>
    <property type="match status" value="1"/>
</dbReference>
<dbReference type="Proteomes" id="UP000308054">
    <property type="component" value="Unassembled WGS sequence"/>
</dbReference>
<dbReference type="OrthoDB" id="7977346at2"/>